<proteinExistence type="predicted"/>
<keyword evidence="2" id="KW-1185">Reference proteome</keyword>
<gene>
    <name evidence="1" type="ORF">HMPREF9013_0125</name>
</gene>
<sequence>MGTWNATIFGNDTSCDIKDEFFTRYNRGEDPIDIKNDLLPYEDDEDRFDVIFSLAHCMWEVGQIEDDFFLRVKEVIESGEDLSVAKKLGADDQFLRQRQKNLEKFLDKISVKKARPKKRVAPPIPIDSKYRNGAVMAFQYHDGMWGALIAINGRFFDKETYYCYIQTTVRAIDKPTMDDVLKSYIIDANFHNRERNSLPWRSPEFYYAFDSCFSEYLGVRETKKFESYNDSFFEIIGYLSDWGKCSGGIYNRFEYDSKTVEEFQFKARKSLGTEYKKHISFHTTMTVEEIDQEFLTRLK</sequence>
<dbReference type="eggNOG" id="ENOG502Z8SP">
    <property type="taxonomic scope" value="Bacteria"/>
</dbReference>
<reference evidence="2" key="1">
    <citation type="submission" date="2009-12" db="EMBL/GenBank/DDBJ databases">
        <title>Sequence of Clostridiales genomosp. BVAB3 str. UPII9-5.</title>
        <authorList>
            <person name="Madupu R."/>
            <person name="Durkin A.S."/>
            <person name="Torralba M."/>
            <person name="Methe B."/>
            <person name="Sutton G.G."/>
            <person name="Strausberg R.L."/>
            <person name="Nelson K.E."/>
        </authorList>
    </citation>
    <scope>NUCLEOTIDE SEQUENCE [LARGE SCALE GENOMIC DNA]</scope>
    <source>
        <strain evidence="2">W1219</strain>
    </source>
</reference>
<dbReference type="STRING" id="679192.HMPREF9013_0125"/>
<accession>D2MNA2</accession>
<dbReference type="OrthoDB" id="362700at2"/>
<evidence type="ECO:0008006" key="3">
    <source>
        <dbReference type="Google" id="ProtNLM"/>
    </source>
</evidence>
<dbReference type="EMBL" id="ADFR01000003">
    <property type="protein sequence ID" value="EFC05924.1"/>
    <property type="molecule type" value="Genomic_DNA"/>
</dbReference>
<dbReference type="AlphaFoldDB" id="D2MNA2"/>
<protein>
    <recommendedName>
        <fullName evidence="3">DUF4259 domain-containing protein</fullName>
    </recommendedName>
</protein>
<dbReference type="RefSeq" id="WP_006626873.1">
    <property type="nucleotide sequence ID" value="NZ_ADFR01000003.1"/>
</dbReference>
<dbReference type="Proteomes" id="UP000005017">
    <property type="component" value="Unassembled WGS sequence"/>
</dbReference>
<evidence type="ECO:0000313" key="2">
    <source>
        <dbReference type="Proteomes" id="UP000005017"/>
    </source>
</evidence>
<organism evidence="1 2">
    <name type="scientific">Bulleidia extructa W1219</name>
    <dbReference type="NCBI Taxonomy" id="679192"/>
    <lineage>
        <taxon>Bacteria</taxon>
        <taxon>Bacillati</taxon>
        <taxon>Bacillota</taxon>
        <taxon>Erysipelotrichia</taxon>
        <taxon>Erysipelotrichales</taxon>
        <taxon>Erysipelotrichaceae</taxon>
        <taxon>Bulleidia</taxon>
    </lineage>
</organism>
<evidence type="ECO:0000313" key="1">
    <source>
        <dbReference type="EMBL" id="EFC05924.1"/>
    </source>
</evidence>
<comment type="caution">
    <text evidence="1">The sequence shown here is derived from an EMBL/GenBank/DDBJ whole genome shotgun (WGS) entry which is preliminary data.</text>
</comment>
<name>D2MNA2_9FIRM</name>